<feature type="transmembrane region" description="Helical" evidence="13">
    <location>
        <begin position="68"/>
        <end position="86"/>
    </location>
</feature>
<keyword evidence="16" id="KW-1185">Reference proteome</keyword>
<dbReference type="InterPro" id="IPR010617">
    <property type="entry name" value="TMEM175-like"/>
</dbReference>
<dbReference type="GO" id="GO:0005267">
    <property type="term" value="F:potassium channel activity"/>
    <property type="evidence" value="ECO:0007669"/>
    <property type="project" value="UniProtKB-KW"/>
</dbReference>
<dbReference type="EMBL" id="FMZP01000004">
    <property type="protein sequence ID" value="SDC48477.1"/>
    <property type="molecule type" value="Genomic_DNA"/>
</dbReference>
<evidence type="ECO:0000256" key="8">
    <source>
        <dbReference type="ARBA" id="ARBA00022989"/>
    </source>
</evidence>
<dbReference type="PANTHER" id="PTHR31462:SF5">
    <property type="entry name" value="ENDOSOMAL_LYSOSOMAL PROTON CHANNEL TMEM175"/>
    <property type="match status" value="1"/>
</dbReference>
<evidence type="ECO:0000256" key="9">
    <source>
        <dbReference type="ARBA" id="ARBA00023065"/>
    </source>
</evidence>
<dbReference type="STRING" id="392421.SAMN04488694_104163"/>
<evidence type="ECO:0000313" key="15">
    <source>
        <dbReference type="EMBL" id="SET18475.1"/>
    </source>
</evidence>
<feature type="transmembrane region" description="Helical" evidence="13">
    <location>
        <begin position="24"/>
        <end position="48"/>
    </location>
</feature>
<reference evidence="15" key="1">
    <citation type="submission" date="2016-10" db="EMBL/GenBank/DDBJ databases">
        <authorList>
            <person name="de Groot N.N."/>
        </authorList>
    </citation>
    <scope>NUCLEOTIDE SEQUENCE [LARGE SCALE GENOMIC DNA]</scope>
    <source>
        <strain evidence="15">CDM_6</strain>
    </source>
</reference>
<keyword evidence="7" id="KW-0630">Potassium</keyword>
<evidence type="ECO:0000256" key="12">
    <source>
        <dbReference type="ARBA" id="ARBA00034430"/>
    </source>
</evidence>
<dbReference type="GO" id="GO:0015252">
    <property type="term" value="F:proton channel activity"/>
    <property type="evidence" value="ECO:0007669"/>
    <property type="project" value="InterPro"/>
</dbReference>
<comment type="similarity">
    <text evidence="2">Belongs to the TMEM175 family.</text>
</comment>
<dbReference type="PANTHER" id="PTHR31462">
    <property type="entry name" value="ENDOSOMAL/LYSOSOMAL POTASSIUM CHANNEL TMEM175"/>
    <property type="match status" value="1"/>
</dbReference>
<keyword evidence="4" id="KW-0633">Potassium transport</keyword>
<protein>
    <submittedName>
        <fullName evidence="14">Uncharacterized membrane protein</fullName>
    </submittedName>
</protein>
<comment type="catalytic activity">
    <reaction evidence="12">
        <text>K(+)(in) = K(+)(out)</text>
        <dbReference type="Rhea" id="RHEA:29463"/>
        <dbReference type="ChEBI" id="CHEBI:29103"/>
    </reaction>
</comment>
<keyword evidence="3" id="KW-0813">Transport</keyword>
<evidence type="ECO:0000256" key="11">
    <source>
        <dbReference type="ARBA" id="ARBA00023303"/>
    </source>
</evidence>
<keyword evidence="8 13" id="KW-1133">Transmembrane helix</keyword>
<comment type="subcellular location">
    <subcellularLocation>
        <location evidence="1">Membrane</location>
        <topology evidence="1">Multi-pass membrane protein</topology>
    </subcellularLocation>
</comment>
<name>A0A1G6LZD4_9EURY</name>
<evidence type="ECO:0000256" key="3">
    <source>
        <dbReference type="ARBA" id="ARBA00022448"/>
    </source>
</evidence>
<evidence type="ECO:0000256" key="6">
    <source>
        <dbReference type="ARBA" id="ARBA00022826"/>
    </source>
</evidence>
<dbReference type="GO" id="GO:0016020">
    <property type="term" value="C:membrane"/>
    <property type="evidence" value="ECO:0007669"/>
    <property type="project" value="UniProtKB-SubCell"/>
</dbReference>
<evidence type="ECO:0000313" key="16">
    <source>
        <dbReference type="Proteomes" id="UP000199320"/>
    </source>
</evidence>
<keyword evidence="10 13" id="KW-0472">Membrane</keyword>
<feature type="transmembrane region" description="Helical" evidence="13">
    <location>
        <begin position="98"/>
        <end position="117"/>
    </location>
</feature>
<sequence length="223" mass="24838">MPVDAVLFDMQQLFRRDADETDRLIALSDGVIAIAITLLVLEITVPTVPAGSSLSILPELVMEQWDEFVGYVLSFLIIGLYWMLHRHVFVHIEQHDRGLLWLNLLFLLMVAFVPYGTSLFTTYPNQFGISVYAGVLALTGLSLALLWNYASRQDLLEEGLTSRIVLVQEARFLASPLVFILSIAVAAVDPTLAVLTWGLLLPINAMLQSRLVDSLEQASQQPQ</sequence>
<keyword evidence="9" id="KW-0406">Ion transport</keyword>
<gene>
    <name evidence="15" type="ORF">SAMN04488694_104163</name>
    <name evidence="14" type="ORF">SAMN05192552_1004139</name>
</gene>
<evidence type="ECO:0000256" key="1">
    <source>
        <dbReference type="ARBA" id="ARBA00004141"/>
    </source>
</evidence>
<organism evidence="14 17">
    <name type="scientific">Natrinema hispanicum</name>
    <dbReference type="NCBI Taxonomy" id="392421"/>
    <lineage>
        <taxon>Archaea</taxon>
        <taxon>Methanobacteriati</taxon>
        <taxon>Methanobacteriota</taxon>
        <taxon>Stenosarchaea group</taxon>
        <taxon>Halobacteria</taxon>
        <taxon>Halobacteriales</taxon>
        <taxon>Natrialbaceae</taxon>
        <taxon>Natrinema</taxon>
    </lineage>
</organism>
<dbReference type="AlphaFoldDB" id="A0A1G6LZD4"/>
<keyword evidence="11" id="KW-0407">Ion channel</keyword>
<evidence type="ECO:0000256" key="5">
    <source>
        <dbReference type="ARBA" id="ARBA00022692"/>
    </source>
</evidence>
<evidence type="ECO:0000256" key="2">
    <source>
        <dbReference type="ARBA" id="ARBA00006920"/>
    </source>
</evidence>
<evidence type="ECO:0000256" key="7">
    <source>
        <dbReference type="ARBA" id="ARBA00022958"/>
    </source>
</evidence>
<accession>A0A1G6LZD4</accession>
<dbReference type="Proteomes" id="UP000324021">
    <property type="component" value="Unassembled WGS sequence"/>
</dbReference>
<evidence type="ECO:0000256" key="4">
    <source>
        <dbReference type="ARBA" id="ARBA00022538"/>
    </source>
</evidence>
<dbReference type="EMBL" id="FOIC01000004">
    <property type="protein sequence ID" value="SET18475.1"/>
    <property type="molecule type" value="Genomic_DNA"/>
</dbReference>
<dbReference type="Pfam" id="PF06736">
    <property type="entry name" value="TMEM175"/>
    <property type="match status" value="1"/>
</dbReference>
<reference evidence="16 17" key="2">
    <citation type="submission" date="2016-10" db="EMBL/GenBank/DDBJ databases">
        <authorList>
            <person name="Varghese N."/>
            <person name="Submissions S."/>
        </authorList>
    </citation>
    <scope>NUCLEOTIDE SEQUENCE [LARGE SCALE GENOMIC DNA]</scope>
    <source>
        <strain evidence="14 17">CDM_1</strain>
        <strain evidence="16">CDM_6</strain>
    </source>
</reference>
<dbReference type="Proteomes" id="UP000199320">
    <property type="component" value="Unassembled WGS sequence"/>
</dbReference>
<proteinExistence type="inferred from homology"/>
<feature type="transmembrane region" description="Helical" evidence="13">
    <location>
        <begin position="170"/>
        <end position="188"/>
    </location>
</feature>
<evidence type="ECO:0000256" key="10">
    <source>
        <dbReference type="ARBA" id="ARBA00023136"/>
    </source>
</evidence>
<evidence type="ECO:0000256" key="13">
    <source>
        <dbReference type="SAM" id="Phobius"/>
    </source>
</evidence>
<keyword evidence="6" id="KW-0631">Potassium channel</keyword>
<evidence type="ECO:0000313" key="14">
    <source>
        <dbReference type="EMBL" id="SDC48477.1"/>
    </source>
</evidence>
<evidence type="ECO:0000313" key="17">
    <source>
        <dbReference type="Proteomes" id="UP000324021"/>
    </source>
</evidence>
<keyword evidence="5 13" id="KW-0812">Transmembrane</keyword>
<feature type="transmembrane region" description="Helical" evidence="13">
    <location>
        <begin position="129"/>
        <end position="149"/>
    </location>
</feature>